<dbReference type="InterPro" id="IPR000917">
    <property type="entry name" value="Sulfatase_N"/>
</dbReference>
<sequence>MNKSLILSLFVLLLSLGNNVHANKPNVIVIMADDLGYGDVGCYGAKPKNLKTPHIDRLAKEGLKFTNGYCSASTCTPTRYSFLTGTYAFRGKNTGIAPPSSPLIIPEDTYTLPDLMQKAGYKTAVVGKWHLGLGEIGMGPQWNDQLKPGPIEIGFDYSFLLPTTNDRVPQVYVENHRVLNLDPKDPLWVGRKKPSPDHPTGVTHRKTLKMDWSHGHNSTIHNGISRIGFYTGGHAARFRDEDLADKWVEKSNEWIAKNKDNPFFLFFASHDLHVPRMPHERFQGKSGMSYRGDAIVQLDWCVGELMKTLDKHKLTKNTLIVFCSDNGPVLDDGYKDGAKEKLGDHKPAGPFSGGKYSILEGGTRTPFITYWPGTIKK</sequence>
<organism evidence="4">
    <name type="scientific">marine metagenome</name>
    <dbReference type="NCBI Taxonomy" id="408172"/>
    <lineage>
        <taxon>unclassified sequences</taxon>
        <taxon>metagenomes</taxon>
        <taxon>ecological metagenomes</taxon>
    </lineage>
</organism>
<dbReference type="PROSITE" id="PS00149">
    <property type="entry name" value="SULFATASE_2"/>
    <property type="match status" value="1"/>
</dbReference>
<dbReference type="InterPro" id="IPR017850">
    <property type="entry name" value="Alkaline_phosphatase_core_sf"/>
</dbReference>
<dbReference type="Pfam" id="PF00884">
    <property type="entry name" value="Sulfatase"/>
    <property type="match status" value="1"/>
</dbReference>
<dbReference type="EMBL" id="UINC01040838">
    <property type="protein sequence ID" value="SVB41275.1"/>
    <property type="molecule type" value="Genomic_DNA"/>
</dbReference>
<evidence type="ECO:0000256" key="1">
    <source>
        <dbReference type="ARBA" id="ARBA00008779"/>
    </source>
</evidence>
<evidence type="ECO:0000313" key="4">
    <source>
        <dbReference type="EMBL" id="SVB41275.1"/>
    </source>
</evidence>
<feature type="domain" description="Sulfatase N-terminal" evidence="3">
    <location>
        <begin position="25"/>
        <end position="377"/>
    </location>
</feature>
<dbReference type="Gene3D" id="3.40.720.10">
    <property type="entry name" value="Alkaline Phosphatase, subunit A"/>
    <property type="match status" value="1"/>
</dbReference>
<feature type="non-terminal residue" evidence="4">
    <location>
        <position position="377"/>
    </location>
</feature>
<gene>
    <name evidence="4" type="ORF">METZ01_LOCUS194129</name>
</gene>
<dbReference type="SUPFAM" id="SSF53649">
    <property type="entry name" value="Alkaline phosphatase-like"/>
    <property type="match status" value="1"/>
</dbReference>
<proteinExistence type="inferred from homology"/>
<dbReference type="PANTHER" id="PTHR43751">
    <property type="entry name" value="SULFATASE"/>
    <property type="match status" value="1"/>
</dbReference>
<protein>
    <recommendedName>
        <fullName evidence="3">Sulfatase N-terminal domain-containing protein</fullName>
    </recommendedName>
</protein>
<dbReference type="GO" id="GO:0016787">
    <property type="term" value="F:hydrolase activity"/>
    <property type="evidence" value="ECO:0007669"/>
    <property type="project" value="UniProtKB-KW"/>
</dbReference>
<dbReference type="InterPro" id="IPR024607">
    <property type="entry name" value="Sulfatase_CS"/>
</dbReference>
<comment type="similarity">
    <text evidence="1">Belongs to the sulfatase family.</text>
</comment>
<evidence type="ECO:0000259" key="3">
    <source>
        <dbReference type="Pfam" id="PF00884"/>
    </source>
</evidence>
<accession>A0A382DSP6</accession>
<reference evidence="4" key="1">
    <citation type="submission" date="2018-05" db="EMBL/GenBank/DDBJ databases">
        <authorList>
            <person name="Lanie J.A."/>
            <person name="Ng W.-L."/>
            <person name="Kazmierczak K.M."/>
            <person name="Andrzejewski T.M."/>
            <person name="Davidsen T.M."/>
            <person name="Wayne K.J."/>
            <person name="Tettelin H."/>
            <person name="Glass J.I."/>
            <person name="Rusch D."/>
            <person name="Podicherti R."/>
            <person name="Tsui H.-C.T."/>
            <person name="Winkler M.E."/>
        </authorList>
    </citation>
    <scope>NUCLEOTIDE SEQUENCE</scope>
</reference>
<dbReference type="InterPro" id="IPR052701">
    <property type="entry name" value="GAG_Ulvan_Degrading_Sulfatases"/>
</dbReference>
<dbReference type="AlphaFoldDB" id="A0A382DSP6"/>
<dbReference type="PROSITE" id="PS00523">
    <property type="entry name" value="SULFATASE_1"/>
    <property type="match status" value="1"/>
</dbReference>
<name>A0A382DSP6_9ZZZZ</name>
<evidence type="ECO:0000256" key="2">
    <source>
        <dbReference type="ARBA" id="ARBA00022801"/>
    </source>
</evidence>
<dbReference type="PANTHER" id="PTHR43751:SF7">
    <property type="entry name" value="ARYLSULPHATASE A"/>
    <property type="match status" value="1"/>
</dbReference>
<keyword evidence="2" id="KW-0378">Hydrolase</keyword>